<dbReference type="GeneID" id="36323552"/>
<protein>
    <recommendedName>
        <fullName evidence="1">Enoyl reductase (ER) domain-containing protein</fullName>
    </recommendedName>
</protein>
<dbReference type="Gene3D" id="3.90.180.10">
    <property type="entry name" value="Medium-chain alcohol dehydrogenases, catalytic domain"/>
    <property type="match status" value="1"/>
</dbReference>
<dbReference type="SMART" id="SM00829">
    <property type="entry name" value="PKS_ER"/>
    <property type="match status" value="1"/>
</dbReference>
<dbReference type="GO" id="GO:0016491">
    <property type="term" value="F:oxidoreductase activity"/>
    <property type="evidence" value="ECO:0007669"/>
    <property type="project" value="InterPro"/>
</dbReference>
<dbReference type="Pfam" id="PF00107">
    <property type="entry name" value="ADH_zinc_N"/>
    <property type="match status" value="1"/>
</dbReference>
<dbReference type="Pfam" id="PF08240">
    <property type="entry name" value="ADH_N"/>
    <property type="match status" value="1"/>
</dbReference>
<evidence type="ECO:0000313" key="3">
    <source>
        <dbReference type="Proteomes" id="UP000194127"/>
    </source>
</evidence>
<dbReference type="InterPro" id="IPR020843">
    <property type="entry name" value="ER"/>
</dbReference>
<evidence type="ECO:0000313" key="2">
    <source>
        <dbReference type="EMBL" id="OSX65396.1"/>
    </source>
</evidence>
<dbReference type="InterPro" id="IPR013149">
    <property type="entry name" value="ADH-like_C"/>
</dbReference>
<dbReference type="InterPro" id="IPR011032">
    <property type="entry name" value="GroES-like_sf"/>
</dbReference>
<dbReference type="OrthoDB" id="1706066at2759"/>
<dbReference type="InterPro" id="IPR013154">
    <property type="entry name" value="ADH-like_N"/>
</dbReference>
<dbReference type="InterPro" id="IPR052711">
    <property type="entry name" value="Zinc_ADH-like"/>
</dbReference>
<accession>A0A1X6NAD4</accession>
<dbReference type="SUPFAM" id="SSF51735">
    <property type="entry name" value="NAD(P)-binding Rossmann-fold domains"/>
    <property type="match status" value="1"/>
</dbReference>
<dbReference type="FunFam" id="3.40.50.720:FF:000481">
    <property type="entry name" value="Alcohol dehydrogenase, variant"/>
    <property type="match status" value="1"/>
</dbReference>
<feature type="domain" description="Enoyl reductase (ER)" evidence="1">
    <location>
        <begin position="26"/>
        <end position="353"/>
    </location>
</feature>
<dbReference type="Gene3D" id="3.40.50.720">
    <property type="entry name" value="NAD(P)-binding Rossmann-like Domain"/>
    <property type="match status" value="1"/>
</dbReference>
<dbReference type="InterPro" id="IPR036291">
    <property type="entry name" value="NAD(P)-bd_dom_sf"/>
</dbReference>
<dbReference type="Proteomes" id="UP000194127">
    <property type="component" value="Unassembled WGS sequence"/>
</dbReference>
<name>A0A1X6NAD4_9APHY</name>
<dbReference type="EMBL" id="KZ110593">
    <property type="protein sequence ID" value="OSX65396.1"/>
    <property type="molecule type" value="Genomic_DNA"/>
</dbReference>
<dbReference type="SUPFAM" id="SSF50129">
    <property type="entry name" value="GroES-like"/>
    <property type="match status" value="1"/>
</dbReference>
<gene>
    <name evidence="2" type="ORF">POSPLADRAFT_1044773</name>
</gene>
<sequence>MDSRLPKSTKVLILQKSSPERKPIYHDVILEERPIPALKEGQILVKVNAAGLNHREIWQRKGQYPDTTLGSVMGADGAGTVVASTQPNDDILGKRVFLNPTRGWDSHPDAPESRFSIIGGGSVIPIGTLTQYVVVEREHVIPTPEHLDDEHAAAWPVGGVTAWRAAVVNARVQKGDNVLITGVGGGVAVLAMQICLAHGANVYVTSGSEEKIAKAIALGAKAGVNYKTEGWHIQLEQVLKKSSPKNPLLSAIIDSAGGDITTRANKMLKQGGRIVVYGMTASPLVPFTMREVLKNQQLIGSTMGSCSDLRAATQFIADHSIVPLVSHIVDGLEKAEDAFELLHRGEQFGKIVISIDGKPMRRSVL</sequence>
<dbReference type="RefSeq" id="XP_024342190.1">
    <property type="nucleotide sequence ID" value="XM_024478602.1"/>
</dbReference>
<proteinExistence type="predicted"/>
<dbReference type="PANTHER" id="PTHR45033">
    <property type="match status" value="1"/>
</dbReference>
<evidence type="ECO:0000259" key="1">
    <source>
        <dbReference type="SMART" id="SM00829"/>
    </source>
</evidence>
<keyword evidence="3" id="KW-1185">Reference proteome</keyword>
<dbReference type="PANTHER" id="PTHR45033:SF3">
    <property type="entry name" value="DEHYDROGENASE, PUTATIVE (AFU_ORTHOLOGUE AFUA_2G13270)-RELATED"/>
    <property type="match status" value="1"/>
</dbReference>
<dbReference type="AlphaFoldDB" id="A0A1X6NAD4"/>
<organism evidence="2 3">
    <name type="scientific">Postia placenta MAD-698-R-SB12</name>
    <dbReference type="NCBI Taxonomy" id="670580"/>
    <lineage>
        <taxon>Eukaryota</taxon>
        <taxon>Fungi</taxon>
        <taxon>Dikarya</taxon>
        <taxon>Basidiomycota</taxon>
        <taxon>Agaricomycotina</taxon>
        <taxon>Agaricomycetes</taxon>
        <taxon>Polyporales</taxon>
        <taxon>Adustoporiaceae</taxon>
        <taxon>Rhodonia</taxon>
    </lineage>
</organism>
<reference evidence="2 3" key="1">
    <citation type="submission" date="2017-04" db="EMBL/GenBank/DDBJ databases">
        <title>Genome Sequence of the Model Brown-Rot Fungus Postia placenta SB12.</title>
        <authorList>
            <consortium name="DOE Joint Genome Institute"/>
            <person name="Gaskell J."/>
            <person name="Kersten P."/>
            <person name="Larrondo L.F."/>
            <person name="Canessa P."/>
            <person name="Martinez D."/>
            <person name="Hibbett D."/>
            <person name="Schmoll M."/>
            <person name="Kubicek C.P."/>
            <person name="Martinez A.T."/>
            <person name="Yadav J."/>
            <person name="Master E."/>
            <person name="Magnuson J.K."/>
            <person name="James T."/>
            <person name="Yaver D."/>
            <person name="Berka R."/>
            <person name="Labutti K."/>
            <person name="Lipzen A."/>
            <person name="Aerts A."/>
            <person name="Barry K."/>
            <person name="Henrissat B."/>
            <person name="Blanchette R."/>
            <person name="Grigoriev I."/>
            <person name="Cullen D."/>
        </authorList>
    </citation>
    <scope>NUCLEOTIDE SEQUENCE [LARGE SCALE GENOMIC DNA]</scope>
    <source>
        <strain evidence="2 3">MAD-698-R-SB12</strain>
    </source>
</reference>
<dbReference type="STRING" id="670580.A0A1X6NAD4"/>